<feature type="chain" id="PRO_5042960432" description="Mannan endo-1,6-alpha-mannosidase" evidence="10">
    <location>
        <begin position="19"/>
        <end position="488"/>
    </location>
</feature>
<dbReference type="GO" id="GO:0009272">
    <property type="term" value="P:fungal-type cell wall biogenesis"/>
    <property type="evidence" value="ECO:0007669"/>
    <property type="project" value="TreeGrafter"/>
</dbReference>
<dbReference type="PIRSF" id="PIRSF016302">
    <property type="entry name" value="Man_a_manosd"/>
    <property type="match status" value="1"/>
</dbReference>
<comment type="caution">
    <text evidence="11">The sequence shown here is derived from an EMBL/GenBank/DDBJ whole genome shotgun (WGS) entry which is preliminary data.</text>
</comment>
<sequence length="488" mass="51846">MQNFLLATIALTAHHAWALEIDLSNVTSINAAAKTAVEHVLAIYGVDNQSVSIPGIFPDPYYWWEGGLAWDSMVRYWALTGDDTYNDLVHDALLWQTGDDFDYMPPNQTKTLGNDDQSTWALAAMTAAEYGFPSPPDVTWVQLAQNVFDTQIARWDAETCGGGLRWQIFTFNTGYNYKNSISNGNLVQLAARLALYTGNTTYSDWAQKAVEWSQDIGLISEQGQVFDGSSTNTNCSTLNHLQWTSAAGTVLTGAVYAANLDRLVSQFPSLSINTNTGFQTSADTWASLVRTLIAGSDVFTSNDILYEVACEPSHNCNIDQLGFKAILVRALANARDLTIDHQITTSHNESTSISTNGSAVASGSLHDSINAVLRTSARAAAASCSGGADETTCGSVWTNATWDGSNGLGQELSALEVFLANLPAQVLMNANSTTGTATTSGNRTATTGGNSSSTSGSAVVNTNDAVVNGKGSTFALVCGLGMAVTLLL</sequence>
<dbReference type="AlphaFoldDB" id="A0AAN7VWX7"/>
<keyword evidence="6" id="KW-0325">Glycoprotein</keyword>
<evidence type="ECO:0000256" key="2">
    <source>
        <dbReference type="ARBA" id="ARBA00009699"/>
    </source>
</evidence>
<dbReference type="GO" id="GO:0016052">
    <property type="term" value="P:carbohydrate catabolic process"/>
    <property type="evidence" value="ECO:0007669"/>
    <property type="project" value="InterPro"/>
</dbReference>
<dbReference type="Gene3D" id="1.50.10.20">
    <property type="match status" value="1"/>
</dbReference>
<dbReference type="InterPro" id="IPR014480">
    <property type="entry name" value="Mannan-1_6-alpha_mannosidase"/>
</dbReference>
<accession>A0AAN7VWX7</accession>
<evidence type="ECO:0000256" key="1">
    <source>
        <dbReference type="ARBA" id="ARBA00001452"/>
    </source>
</evidence>
<evidence type="ECO:0000313" key="11">
    <source>
        <dbReference type="EMBL" id="KAK5706365.1"/>
    </source>
</evidence>
<evidence type="ECO:0000256" key="6">
    <source>
        <dbReference type="ARBA" id="ARBA00023180"/>
    </source>
</evidence>
<dbReference type="SUPFAM" id="SSF48208">
    <property type="entry name" value="Six-hairpin glycosidases"/>
    <property type="match status" value="1"/>
</dbReference>
<proteinExistence type="inferred from homology"/>
<organism evidence="11 12">
    <name type="scientific">Elasticomyces elasticus</name>
    <dbReference type="NCBI Taxonomy" id="574655"/>
    <lineage>
        <taxon>Eukaryota</taxon>
        <taxon>Fungi</taxon>
        <taxon>Dikarya</taxon>
        <taxon>Ascomycota</taxon>
        <taxon>Pezizomycotina</taxon>
        <taxon>Dothideomycetes</taxon>
        <taxon>Dothideomycetidae</taxon>
        <taxon>Mycosphaerellales</taxon>
        <taxon>Teratosphaeriaceae</taxon>
        <taxon>Elasticomyces</taxon>
    </lineage>
</organism>
<protein>
    <recommendedName>
        <fullName evidence="3 8">Mannan endo-1,6-alpha-mannosidase</fullName>
        <ecNumber evidence="3 8">3.2.1.101</ecNumber>
    </recommendedName>
</protein>
<evidence type="ECO:0000256" key="4">
    <source>
        <dbReference type="ARBA" id="ARBA00022729"/>
    </source>
</evidence>
<keyword evidence="5 8" id="KW-0378">Hydrolase</keyword>
<dbReference type="GO" id="GO:0008496">
    <property type="term" value="F:mannan endo-1,6-alpha-mannosidase activity"/>
    <property type="evidence" value="ECO:0007669"/>
    <property type="project" value="UniProtKB-UniRule"/>
</dbReference>
<evidence type="ECO:0000256" key="10">
    <source>
        <dbReference type="SAM" id="SignalP"/>
    </source>
</evidence>
<reference evidence="11" key="1">
    <citation type="submission" date="2023-08" db="EMBL/GenBank/DDBJ databases">
        <title>Black Yeasts Isolated from many extreme environments.</title>
        <authorList>
            <person name="Coleine C."/>
            <person name="Stajich J.E."/>
            <person name="Selbmann L."/>
        </authorList>
    </citation>
    <scope>NUCLEOTIDE SEQUENCE</scope>
    <source>
        <strain evidence="11">CCFEE 5810</strain>
    </source>
</reference>
<feature type="signal peptide" evidence="10">
    <location>
        <begin position="1"/>
        <end position="18"/>
    </location>
</feature>
<evidence type="ECO:0000256" key="9">
    <source>
        <dbReference type="SAM" id="MobiDB-lite"/>
    </source>
</evidence>
<comment type="catalytic activity">
    <reaction evidence="1 8">
        <text>Random hydrolysis of (1-&gt;6)-alpha-D-mannosidic linkages in unbranched (1-&gt;6)-mannans.</text>
        <dbReference type="EC" id="3.2.1.101"/>
    </reaction>
</comment>
<evidence type="ECO:0000256" key="5">
    <source>
        <dbReference type="ARBA" id="ARBA00022801"/>
    </source>
</evidence>
<dbReference type="PANTHER" id="PTHR12145:SF36">
    <property type="entry name" value="MANNAN ENDO-1,6-ALPHA-MANNOSIDASE DCW1"/>
    <property type="match status" value="1"/>
</dbReference>
<comment type="similarity">
    <text evidence="2 8">Belongs to the glycosyl hydrolase 76 family.</text>
</comment>
<feature type="region of interest" description="Disordered" evidence="9">
    <location>
        <begin position="433"/>
        <end position="458"/>
    </location>
</feature>
<dbReference type="Proteomes" id="UP001310594">
    <property type="component" value="Unassembled WGS sequence"/>
</dbReference>
<keyword evidence="7 8" id="KW-0326">Glycosidase</keyword>
<name>A0AAN7VWX7_9PEZI</name>
<gene>
    <name evidence="11" type="primary">DCW1</name>
    <name evidence="11" type="ORF">LTR97_001353</name>
</gene>
<dbReference type="EMBL" id="JAVRQU010000002">
    <property type="protein sequence ID" value="KAK5706365.1"/>
    <property type="molecule type" value="Genomic_DNA"/>
</dbReference>
<dbReference type="InterPro" id="IPR008928">
    <property type="entry name" value="6-hairpin_glycosidase_sf"/>
</dbReference>
<evidence type="ECO:0000313" key="12">
    <source>
        <dbReference type="Proteomes" id="UP001310594"/>
    </source>
</evidence>
<dbReference type="PANTHER" id="PTHR12145">
    <property type="entry name" value="MANNAN ENDO-1,6-ALPHA-MANNOSIDASE DCW1"/>
    <property type="match status" value="1"/>
</dbReference>
<evidence type="ECO:0000256" key="3">
    <source>
        <dbReference type="ARBA" id="ARBA00012350"/>
    </source>
</evidence>
<evidence type="ECO:0000256" key="7">
    <source>
        <dbReference type="ARBA" id="ARBA00023295"/>
    </source>
</evidence>
<dbReference type="EC" id="3.2.1.101" evidence="3 8"/>
<dbReference type="Pfam" id="PF03663">
    <property type="entry name" value="Glyco_hydro_76"/>
    <property type="match status" value="1"/>
</dbReference>
<dbReference type="InterPro" id="IPR005198">
    <property type="entry name" value="Glyco_hydro_76"/>
</dbReference>
<keyword evidence="4 10" id="KW-0732">Signal</keyword>
<evidence type="ECO:0000256" key="8">
    <source>
        <dbReference type="PIRNR" id="PIRNR016302"/>
    </source>
</evidence>